<protein>
    <recommendedName>
        <fullName evidence="3">HAT C-terminal dimerisation domain-containing protein</fullName>
    </recommendedName>
</protein>
<dbReference type="KEGG" id="eus:EUTSA_v10002318mg"/>
<evidence type="ECO:0000313" key="1">
    <source>
        <dbReference type="EMBL" id="ESQ50046.1"/>
    </source>
</evidence>
<dbReference type="Proteomes" id="UP000030689">
    <property type="component" value="Unassembled WGS sequence"/>
</dbReference>
<name>V4NTL7_EUTSA</name>
<dbReference type="AlphaFoldDB" id="V4NTL7"/>
<dbReference type="InterPro" id="IPR012337">
    <property type="entry name" value="RNaseH-like_sf"/>
</dbReference>
<sequence length="198" mass="23635">MRRNTGGRNLQMLAIIRFDTTFTTISQFHNQKKNLKDLITSSEWDESKWPKEGGAIKLKQYFCKNAFKIMFDFSLRLEAISQSFKYRDERYKTTFEIIDKRWENQLHHPSHAAGYFLNPTIQYKYPDDVKCQEVERSSALNLRDFSVKVLSLTCRVTGCRKNRSVFQQLHTKIRNRLAQNCLSDMVFVKYNRTLKRYH</sequence>
<gene>
    <name evidence="1" type="ORF">EUTSA_v10002318mg</name>
</gene>
<organism evidence="1 2">
    <name type="scientific">Eutrema salsugineum</name>
    <name type="common">Saltwater cress</name>
    <name type="synonym">Sisymbrium salsugineum</name>
    <dbReference type="NCBI Taxonomy" id="72664"/>
    <lineage>
        <taxon>Eukaryota</taxon>
        <taxon>Viridiplantae</taxon>
        <taxon>Streptophyta</taxon>
        <taxon>Embryophyta</taxon>
        <taxon>Tracheophyta</taxon>
        <taxon>Spermatophyta</taxon>
        <taxon>Magnoliopsida</taxon>
        <taxon>eudicotyledons</taxon>
        <taxon>Gunneridae</taxon>
        <taxon>Pentapetalae</taxon>
        <taxon>rosids</taxon>
        <taxon>malvids</taxon>
        <taxon>Brassicales</taxon>
        <taxon>Brassicaceae</taxon>
        <taxon>Eutremeae</taxon>
        <taxon>Eutrema</taxon>
    </lineage>
</organism>
<dbReference type="OMA" id="YCHRSIK"/>
<evidence type="ECO:0008006" key="3">
    <source>
        <dbReference type="Google" id="ProtNLM"/>
    </source>
</evidence>
<dbReference type="EMBL" id="KI517398">
    <property type="protein sequence ID" value="ESQ50046.1"/>
    <property type="molecule type" value="Genomic_DNA"/>
</dbReference>
<keyword evidence="2" id="KW-1185">Reference proteome</keyword>
<reference evidence="1 2" key="1">
    <citation type="journal article" date="2013" name="Front. Plant Sci.">
        <title>The Reference Genome of the Halophytic Plant Eutrema salsugineum.</title>
        <authorList>
            <person name="Yang R."/>
            <person name="Jarvis D.E."/>
            <person name="Chen H."/>
            <person name="Beilstein M.A."/>
            <person name="Grimwood J."/>
            <person name="Jenkins J."/>
            <person name="Shu S."/>
            <person name="Prochnik S."/>
            <person name="Xin M."/>
            <person name="Ma C."/>
            <person name="Schmutz J."/>
            <person name="Wing R.A."/>
            <person name="Mitchell-Olds T."/>
            <person name="Schumaker K.S."/>
            <person name="Wang X."/>
        </authorList>
    </citation>
    <scope>NUCLEOTIDE SEQUENCE [LARGE SCALE GENOMIC DNA]</scope>
</reference>
<proteinExistence type="predicted"/>
<dbReference type="Gramene" id="ESQ50046">
    <property type="protein sequence ID" value="ESQ50046"/>
    <property type="gene ID" value="EUTSA_v10002318mg"/>
</dbReference>
<accession>V4NTL7</accession>
<dbReference type="eggNOG" id="ENOG502QUNQ">
    <property type="taxonomic scope" value="Eukaryota"/>
</dbReference>
<dbReference type="STRING" id="72664.V4NTL7"/>
<evidence type="ECO:0000313" key="2">
    <source>
        <dbReference type="Proteomes" id="UP000030689"/>
    </source>
</evidence>
<dbReference type="SUPFAM" id="SSF53098">
    <property type="entry name" value="Ribonuclease H-like"/>
    <property type="match status" value="1"/>
</dbReference>